<feature type="chain" id="PRO_5002203232" evidence="1">
    <location>
        <begin position="23"/>
        <end position="106"/>
    </location>
</feature>
<dbReference type="EMBL" id="GBZX01001001">
    <property type="protein sequence ID" value="JAG91739.1"/>
    <property type="molecule type" value="mRNA"/>
</dbReference>
<proteinExistence type="evidence at transcript level"/>
<evidence type="ECO:0000313" key="2">
    <source>
        <dbReference type="EMBL" id="JAG91739.1"/>
    </source>
</evidence>
<keyword evidence="1" id="KW-0732">Signal</keyword>
<sequence length="106" mass="12313">MEVMKCMLILAVAFSTMAVANLKKTPRGRTYPIKALTDINERLYIKWRNYNETENRCHSATKKSASGEHFVYTLRVHPENWEHMLLYDTKMTTEATAGHKEHNAAR</sequence>
<organism evidence="2">
    <name type="scientific">Amblyomma americanum</name>
    <name type="common">Lone star tick</name>
    <dbReference type="NCBI Taxonomy" id="6943"/>
    <lineage>
        <taxon>Eukaryota</taxon>
        <taxon>Metazoa</taxon>
        <taxon>Ecdysozoa</taxon>
        <taxon>Arthropoda</taxon>
        <taxon>Chelicerata</taxon>
        <taxon>Arachnida</taxon>
        <taxon>Acari</taxon>
        <taxon>Parasitiformes</taxon>
        <taxon>Ixodida</taxon>
        <taxon>Ixodoidea</taxon>
        <taxon>Ixodidae</taxon>
        <taxon>Amblyomminae</taxon>
        <taxon>Amblyomma</taxon>
    </lineage>
</organism>
<dbReference type="AlphaFoldDB" id="A0A0C9S3K6"/>
<accession>A0A0C9S3K6</accession>
<name>A0A0C9S3K6_AMBAM</name>
<feature type="signal peptide" evidence="1">
    <location>
        <begin position="1"/>
        <end position="22"/>
    </location>
</feature>
<evidence type="ECO:0000256" key="1">
    <source>
        <dbReference type="SAM" id="SignalP"/>
    </source>
</evidence>
<reference evidence="2" key="1">
    <citation type="journal article" date="2015" name="PLoS ONE">
        <title>An Insight into the Sialome of the Lone Star Tick, Amblyomma americanum, with a Glimpse on Its Time Dependent Gene Expression.</title>
        <authorList>
            <person name="Karim S."/>
            <person name="Ribeiro J.M."/>
        </authorList>
    </citation>
    <scope>NUCLEOTIDE SEQUENCE</scope>
    <source>
        <tissue evidence="2">Salivary gland</tissue>
    </source>
</reference>
<protein>
    <submittedName>
        <fullName evidence="2">Putative secreted protein</fullName>
    </submittedName>
</protein>